<comment type="similarity">
    <text evidence="9">Belongs to the class I-like SAM-binding methyltransferase superfamily. Trm1 family.</text>
</comment>
<dbReference type="NCBIfam" id="TIGR00308">
    <property type="entry name" value="TRM1"/>
    <property type="match status" value="1"/>
</dbReference>
<evidence type="ECO:0000256" key="2">
    <source>
        <dbReference type="ARBA" id="ARBA00022603"/>
    </source>
</evidence>
<keyword evidence="1 9" id="KW-0820">tRNA-binding</keyword>
<dbReference type="GO" id="GO:0002940">
    <property type="term" value="P:tRNA N2-guanine methylation"/>
    <property type="evidence" value="ECO:0007669"/>
    <property type="project" value="TreeGrafter"/>
</dbReference>
<keyword evidence="4 9" id="KW-0949">S-adenosyl-L-methionine</keyword>
<reference evidence="11" key="3">
    <citation type="submission" date="2025-09" db="UniProtKB">
        <authorList>
            <consortium name="Ensembl"/>
        </authorList>
    </citation>
    <scope>IDENTIFICATION</scope>
</reference>
<keyword evidence="3 9" id="KW-0808">Transferase</keyword>
<evidence type="ECO:0000256" key="1">
    <source>
        <dbReference type="ARBA" id="ARBA00022555"/>
    </source>
</evidence>
<evidence type="ECO:0000256" key="9">
    <source>
        <dbReference type="PROSITE-ProRule" id="PRU00958"/>
    </source>
</evidence>
<evidence type="ECO:0000256" key="8">
    <source>
        <dbReference type="ARBA" id="ARBA00051897"/>
    </source>
</evidence>
<evidence type="ECO:0000256" key="4">
    <source>
        <dbReference type="ARBA" id="ARBA00022691"/>
    </source>
</evidence>
<dbReference type="GO" id="GO:0160104">
    <property type="term" value="F:tRNA (guanine(26)-N2)-dimethyltransferase activity"/>
    <property type="evidence" value="ECO:0007669"/>
    <property type="project" value="UniProtKB-EC"/>
</dbReference>
<name>A0A8I5MZT5_PAPAN</name>
<proteinExistence type="inferred from homology"/>
<dbReference type="GeneTree" id="ENSGT00530000063646"/>
<dbReference type="SUPFAM" id="SSF53335">
    <property type="entry name" value="S-adenosyl-L-methionine-dependent methyltransferases"/>
    <property type="match status" value="1"/>
</dbReference>
<keyword evidence="6 9" id="KW-0694">RNA-binding</keyword>
<dbReference type="InterPro" id="IPR042296">
    <property type="entry name" value="tRNA_met_Trm1_C"/>
</dbReference>
<sequence length="680" mass="74407">MQRSIVLWLSLTLRPTRVLCTARFFEGQSPGLPNPAAMENGTGPCGEECPREVQETTITEGAAKIAFPSANEVFYNPVQEFNRDLTCAVITEFARIQLGAKGIQIKVPGEKDTQKVVVDLSEQEEEKVELKENENLASGDQPRTAAVGEICEEGLHVLEGLAASGLRSIRFALEVPGLRSVVANDTSARAVDLIRRNVQLNDVAHLVQPSQADARMLMYQHQRVSERFDVIDLDPYGSPAPFLDAAVQAVSEGGLLCVTCTDMAVLAGNSGETCYSKYGAMALKSRACHEMALRIVLHSLDLRANCYQRFVVPLLSISADFYVRVFVRVFTGQAKVKASASKQALVFQCVGCGAYHLQRLGKASGVPGSRVKFSAACGPPVTPECEHCGQRHQLGGPVWAEPIHDLDFVGRVLEAVSANPGRFHTSERIRGVLSVITEELPDVPLYYTLDQLSSTIHCNTPSLLQLRSALLHADFRVSLSHACKNAVKTDAPASALWDIMRCWEKECPVKRERLSETSPAFRILSVEPRGKAADEAMEERRRLLQNKRKEPPEDAAQRAARLKTFPCKRFKEVRSLLPFPHDRTCESPLWATGRELGELEPGKCLGVGFPFQERNPSGAAELRAGVHTHHLPTRAPVNAGTSAATPTAPRHPGFLLMLSLTVQRPPTRAPVDLGMPLGQA</sequence>
<evidence type="ECO:0000256" key="7">
    <source>
        <dbReference type="ARBA" id="ARBA00039099"/>
    </source>
</evidence>
<protein>
    <recommendedName>
        <fullName evidence="7">tRNA (guanine(26)-N(2))-dimethyltransferase</fullName>
        <ecNumber evidence="7">2.1.1.216</ecNumber>
    </recommendedName>
</protein>
<dbReference type="GO" id="GO:0005634">
    <property type="term" value="C:nucleus"/>
    <property type="evidence" value="ECO:0007669"/>
    <property type="project" value="TreeGrafter"/>
</dbReference>
<accession>A0A8I5MZT5</accession>
<evidence type="ECO:0000256" key="6">
    <source>
        <dbReference type="ARBA" id="ARBA00022884"/>
    </source>
</evidence>
<keyword evidence="5 9" id="KW-0819">tRNA processing</keyword>
<feature type="signal peptide" evidence="10">
    <location>
        <begin position="1"/>
        <end position="20"/>
    </location>
</feature>
<evidence type="ECO:0000313" key="11">
    <source>
        <dbReference type="Ensembl" id="ENSPANP00000051767.1"/>
    </source>
</evidence>
<dbReference type="Ensembl" id="ENSPANT00000076170.1">
    <property type="protein sequence ID" value="ENSPANP00000051767.1"/>
    <property type="gene ID" value="ENSPANG00000009247.3"/>
</dbReference>
<dbReference type="FunFam" id="3.30.56.70:FF:000001">
    <property type="entry name" value="tRNA (guanine(26)-N(2))-dimethyltransferase"/>
    <property type="match status" value="1"/>
</dbReference>
<dbReference type="GO" id="GO:0000049">
    <property type="term" value="F:tRNA binding"/>
    <property type="evidence" value="ECO:0007669"/>
    <property type="project" value="UniProtKB-UniRule"/>
</dbReference>
<dbReference type="CDD" id="cd02440">
    <property type="entry name" value="AdoMet_MTases"/>
    <property type="match status" value="1"/>
</dbReference>
<dbReference type="Gene3D" id="3.30.56.70">
    <property type="entry name" value="N2,N2-dimethylguanosine tRNA methyltransferase, C-terminal domain"/>
    <property type="match status" value="1"/>
</dbReference>
<dbReference type="Proteomes" id="UP000028761">
    <property type="component" value="Chromosome 20"/>
</dbReference>
<feature type="chain" id="PRO_5035247539" description="tRNA (guanine(26)-N(2))-dimethyltransferase" evidence="10">
    <location>
        <begin position="21"/>
        <end position="680"/>
    </location>
</feature>
<evidence type="ECO:0000256" key="10">
    <source>
        <dbReference type="SAM" id="SignalP"/>
    </source>
</evidence>
<gene>
    <name evidence="11" type="primary">TRMT1</name>
</gene>
<dbReference type="InterPro" id="IPR029063">
    <property type="entry name" value="SAM-dependent_MTases_sf"/>
</dbReference>
<reference evidence="11" key="2">
    <citation type="submission" date="2025-08" db="UniProtKB">
        <authorList>
            <consortium name="Ensembl"/>
        </authorList>
    </citation>
    <scope>IDENTIFICATION</scope>
</reference>
<dbReference type="AlphaFoldDB" id="A0A8I5MZT5"/>
<dbReference type="Pfam" id="PF02005">
    <property type="entry name" value="TRM"/>
    <property type="match status" value="1"/>
</dbReference>
<dbReference type="EC" id="2.1.1.216" evidence="7"/>
<dbReference type="PANTHER" id="PTHR10631:SF3">
    <property type="entry name" value="TRNA (GUANINE(26)-N(2))-DIMETHYLTRANSFERASE"/>
    <property type="match status" value="1"/>
</dbReference>
<evidence type="ECO:0000256" key="5">
    <source>
        <dbReference type="ARBA" id="ARBA00022694"/>
    </source>
</evidence>
<keyword evidence="10" id="KW-0732">Signal</keyword>
<reference evidence="11 12" key="1">
    <citation type="submission" date="2012-03" db="EMBL/GenBank/DDBJ databases">
        <title>Whole Genome Assembly of Papio anubis.</title>
        <authorList>
            <person name="Liu Y.L."/>
            <person name="Abraham K.A."/>
            <person name="Akbar H.A."/>
            <person name="Ali S.A."/>
            <person name="Anosike U.A."/>
            <person name="Aqrawi P.A."/>
            <person name="Arias F.A."/>
            <person name="Attaway T.A."/>
            <person name="Awwad R.A."/>
            <person name="Babu C.B."/>
            <person name="Bandaranaike D.B."/>
            <person name="Battles P.B."/>
            <person name="Bell A.B."/>
            <person name="Beltran B.B."/>
            <person name="Berhane-Mersha D.B."/>
            <person name="Bess C.B."/>
            <person name="Bickham C.B."/>
            <person name="Bolden T.B."/>
            <person name="Carter K.C."/>
            <person name="Chau D.C."/>
            <person name="Chavez A.C."/>
            <person name="Clerc-Blankenburg K.C."/>
            <person name="Coyle M.C."/>
            <person name="Dao M.D."/>
            <person name="Davila M.L.D."/>
            <person name="Davy-Carroll L.D."/>
            <person name="Denson S.D."/>
            <person name="Dinh H.D."/>
            <person name="Fernandez S.F."/>
            <person name="Fernando P.F."/>
            <person name="Forbes L.F."/>
            <person name="Francis C.F."/>
            <person name="Francisco L.F."/>
            <person name="Fu Q.F."/>
            <person name="Garcia-Iii R.G."/>
            <person name="Garrett T.G."/>
            <person name="Gross S.G."/>
            <person name="Gubbala S.G."/>
            <person name="Hirani K.H."/>
            <person name="Hogues M.H."/>
            <person name="Hollins B.H."/>
            <person name="Jackson L.J."/>
            <person name="Javaid M.J."/>
            <person name="Jhangiani S.J."/>
            <person name="Johnson A.J."/>
            <person name="Johnson B.J."/>
            <person name="Jones J.J."/>
            <person name="Joshi V.J."/>
            <person name="Kalu J.K."/>
            <person name="Khan N.K."/>
            <person name="Korchina V.K."/>
            <person name="Kovar C.K."/>
            <person name="Lago L.L."/>
            <person name="Lara F.L."/>
            <person name="Le T.-K.L."/>
            <person name="Lee S.L."/>
            <person name="Legall-Iii F.L."/>
            <person name="Lemon S.L."/>
            <person name="Liu J.L."/>
            <person name="Liu Y.-S.L."/>
            <person name="Liyanage D.L."/>
            <person name="Lopez J.L."/>
            <person name="Lorensuhewa L.L."/>
            <person name="Mata R.M."/>
            <person name="Mathew T.M."/>
            <person name="Mercado C.M."/>
            <person name="Mercado I.M."/>
            <person name="Morales K.M."/>
            <person name="Morgan M.M."/>
            <person name="Munidasa M.M."/>
            <person name="Ngo D.N."/>
            <person name="Nguyen L.N."/>
            <person name="Nguyen T.N."/>
            <person name="Nguyen N.N."/>
            <person name="Obregon M.O."/>
            <person name="Okwuonu G.O."/>
            <person name="Ongeri F.O."/>
            <person name="Onwere C.O."/>
            <person name="Osifeso I.O."/>
            <person name="Parra A.P."/>
            <person name="Patil S.P."/>
            <person name="Perez A.P."/>
            <person name="Perez Y.P."/>
            <person name="Pham C.P."/>
            <person name="Pu L.-L.P."/>
            <person name="Puazo M.P."/>
            <person name="Quiroz J.Q."/>
            <person name="Rouhana J.R."/>
            <person name="Ruiz M.R."/>
            <person name="Ruiz S.-J.R."/>
            <person name="Saada N.S."/>
            <person name="Santibanez J.S."/>
            <person name="Scheel M.S."/>
            <person name="Schneider B.S."/>
            <person name="Simmons D.S."/>
            <person name="Sisson I.S."/>
            <person name="Tang L.-Y.T."/>
            <person name="Thornton R.T."/>
            <person name="Tisius J.T."/>
            <person name="Toledanes G.T."/>
            <person name="Trejos Z.T."/>
            <person name="Usmani K.U."/>
            <person name="Varghese R.V."/>
            <person name="Vattathil S.V."/>
            <person name="Vee V.V."/>
            <person name="Walker D.W."/>
            <person name="Weissenberger G.W."/>
            <person name="White C.W."/>
            <person name="Williams A.W."/>
            <person name="Woodworth J.W."/>
            <person name="Wright R.W."/>
            <person name="Zhu Y.Z."/>
            <person name="Han Y.H."/>
            <person name="Newsham I.N."/>
            <person name="Nazareth L.N."/>
            <person name="Worley K.W."/>
            <person name="Muzny D.M."/>
            <person name="Rogers J.R."/>
            <person name="Gibbs R.G."/>
        </authorList>
    </citation>
    <scope>NUCLEOTIDE SEQUENCE [LARGE SCALE GENOMIC DNA]</scope>
</reference>
<organism evidence="11 12">
    <name type="scientific">Papio anubis</name>
    <name type="common">Olive baboon</name>
    <dbReference type="NCBI Taxonomy" id="9555"/>
    <lineage>
        <taxon>Eukaryota</taxon>
        <taxon>Metazoa</taxon>
        <taxon>Chordata</taxon>
        <taxon>Craniata</taxon>
        <taxon>Vertebrata</taxon>
        <taxon>Euteleostomi</taxon>
        <taxon>Mammalia</taxon>
        <taxon>Eutheria</taxon>
        <taxon>Euarchontoglires</taxon>
        <taxon>Primates</taxon>
        <taxon>Haplorrhini</taxon>
        <taxon>Catarrhini</taxon>
        <taxon>Cercopithecidae</taxon>
        <taxon>Cercopithecinae</taxon>
        <taxon>Papio</taxon>
    </lineage>
</organism>
<evidence type="ECO:0000256" key="3">
    <source>
        <dbReference type="ARBA" id="ARBA00022679"/>
    </source>
</evidence>
<evidence type="ECO:0000313" key="12">
    <source>
        <dbReference type="Proteomes" id="UP000028761"/>
    </source>
</evidence>
<keyword evidence="2 9" id="KW-0489">Methyltransferase</keyword>
<dbReference type="Gene3D" id="3.40.50.150">
    <property type="entry name" value="Vaccinia Virus protein VP39"/>
    <property type="match status" value="1"/>
</dbReference>
<keyword evidence="12" id="KW-1185">Reference proteome</keyword>
<comment type="catalytic activity">
    <reaction evidence="8">
        <text>guanosine(26) in tRNA + 2 S-adenosyl-L-methionine = N(2)-dimethylguanosine(26) in tRNA + 2 S-adenosyl-L-homocysteine + 2 H(+)</text>
        <dbReference type="Rhea" id="RHEA:43140"/>
        <dbReference type="Rhea" id="RHEA-COMP:10359"/>
        <dbReference type="Rhea" id="RHEA-COMP:10360"/>
        <dbReference type="ChEBI" id="CHEBI:15378"/>
        <dbReference type="ChEBI" id="CHEBI:57856"/>
        <dbReference type="ChEBI" id="CHEBI:59789"/>
        <dbReference type="ChEBI" id="CHEBI:74269"/>
        <dbReference type="ChEBI" id="CHEBI:74513"/>
        <dbReference type="EC" id="2.1.1.216"/>
    </reaction>
</comment>
<dbReference type="InterPro" id="IPR002905">
    <property type="entry name" value="Trm1"/>
</dbReference>
<dbReference type="PROSITE" id="PS51626">
    <property type="entry name" value="SAM_MT_TRM1"/>
    <property type="match status" value="1"/>
</dbReference>
<dbReference type="PANTHER" id="PTHR10631">
    <property type="entry name" value="N 2 ,N 2 -DIMETHYLGUANOSINE TRNA METHYLTRANSFERASE"/>
    <property type="match status" value="1"/>
</dbReference>